<sequence length="223" mass="25427">MPAFAGGAPLGGRPVGEVSSERTLNRRADVLAAYTAIRNGIVAEESEFRDELQRLFAVYTADAIDFSRRLPAIRAAQEQREVARAERLGAKATLRLPVCIEDETNDRREIGIEEQRDRRRLARRCECDYQYVRLTEKLQLLVRAEDRKRYTLERNEAAAYQQIAFDYAQTPWKPTIKMLGQCPFARKAACPFSHRFKMCHGMPVSDEHYARSAVEQTEGGGLM</sequence>
<protein>
    <submittedName>
        <fullName evidence="1">Uncharacterized protein</fullName>
    </submittedName>
</protein>
<dbReference type="EMBL" id="HBGF01024267">
    <property type="protein sequence ID" value="CAD9118553.1"/>
    <property type="molecule type" value="Transcribed_RNA"/>
</dbReference>
<accession>A0A7S1M090</accession>
<proteinExistence type="predicted"/>
<name>A0A7S1M090_NEODS</name>
<organism evidence="1">
    <name type="scientific">Neobodo designis</name>
    <name type="common">Flagellated protozoan</name>
    <name type="synonym">Bodo designis</name>
    <dbReference type="NCBI Taxonomy" id="312471"/>
    <lineage>
        <taxon>Eukaryota</taxon>
        <taxon>Discoba</taxon>
        <taxon>Euglenozoa</taxon>
        <taxon>Kinetoplastea</taxon>
        <taxon>Metakinetoplastina</taxon>
        <taxon>Neobodonida</taxon>
        <taxon>Neobodo</taxon>
    </lineage>
</organism>
<gene>
    <name evidence="1" type="ORF">NDES1114_LOCUS16086</name>
</gene>
<reference evidence="1" key="1">
    <citation type="submission" date="2021-01" db="EMBL/GenBank/DDBJ databases">
        <authorList>
            <person name="Corre E."/>
            <person name="Pelletier E."/>
            <person name="Niang G."/>
            <person name="Scheremetjew M."/>
            <person name="Finn R."/>
            <person name="Kale V."/>
            <person name="Holt S."/>
            <person name="Cochrane G."/>
            <person name="Meng A."/>
            <person name="Brown T."/>
            <person name="Cohen L."/>
        </authorList>
    </citation>
    <scope>NUCLEOTIDE SEQUENCE</scope>
    <source>
        <strain evidence="1">CCAP 1951/1</strain>
    </source>
</reference>
<dbReference type="AlphaFoldDB" id="A0A7S1M090"/>
<evidence type="ECO:0000313" key="1">
    <source>
        <dbReference type="EMBL" id="CAD9118553.1"/>
    </source>
</evidence>